<dbReference type="AlphaFoldDB" id="A0A2G8TDI2"/>
<dbReference type="Proteomes" id="UP000230390">
    <property type="component" value="Unassembled WGS sequence"/>
</dbReference>
<proteinExistence type="predicted"/>
<name>A0A2G8TDI2_9BURK</name>
<comment type="caution">
    <text evidence="3">The sequence shown here is derived from an EMBL/GenBank/DDBJ whole genome shotgun (WGS) entry which is preliminary data.</text>
</comment>
<sequence length="164" mass="17478">MNALRKQVLIAMVVAGFGSVAIAQTAAAPEGRHGHAVSQEQRMAKWSEHYAKRQAKQAAALQLTPEQQPAWTAYQAAIKPTPMAGRGEHAAMATLSAPARMEKMIAMAKQHTAAMESKLAALNTFYATLTPAQKKVFDESTMRGRGHGGGHHGGGHHMKGGMRG</sequence>
<evidence type="ECO:0000256" key="1">
    <source>
        <dbReference type="SAM" id="MobiDB-lite"/>
    </source>
</evidence>
<accession>A0A2G8TDI2</accession>
<dbReference type="GO" id="GO:0042597">
    <property type="term" value="C:periplasmic space"/>
    <property type="evidence" value="ECO:0007669"/>
    <property type="project" value="InterPro"/>
</dbReference>
<evidence type="ECO:0000313" key="4">
    <source>
        <dbReference type="Proteomes" id="UP000230390"/>
    </source>
</evidence>
<dbReference type="InterPro" id="IPR012899">
    <property type="entry name" value="LTXXQ"/>
</dbReference>
<feature type="compositionally biased region" description="Basic residues" evidence="1">
    <location>
        <begin position="144"/>
        <end position="164"/>
    </location>
</feature>
<feature type="chain" id="PRO_5013748636" description="LTXXQ motif family protein" evidence="2">
    <location>
        <begin position="24"/>
        <end position="164"/>
    </location>
</feature>
<reference evidence="3 4" key="1">
    <citation type="submission" date="2017-10" db="EMBL/GenBank/DDBJ databases">
        <title>Massilia psychrophilum sp. nov., a novel purple-pigmented bacterium isolated from Tianshan glacier, Xinjiang Municipality, China.</title>
        <authorList>
            <person name="Wang H."/>
        </authorList>
    </citation>
    <scope>NUCLEOTIDE SEQUENCE [LARGE SCALE GENOMIC DNA]</scope>
    <source>
        <strain evidence="3 4">JCM 30074</strain>
    </source>
</reference>
<dbReference type="Pfam" id="PF07813">
    <property type="entry name" value="LTXXQ"/>
    <property type="match status" value="1"/>
</dbReference>
<evidence type="ECO:0000256" key="2">
    <source>
        <dbReference type="SAM" id="SignalP"/>
    </source>
</evidence>
<dbReference type="OrthoDB" id="5298564at2"/>
<evidence type="ECO:0000313" key="3">
    <source>
        <dbReference type="EMBL" id="PIL44073.1"/>
    </source>
</evidence>
<protein>
    <recommendedName>
        <fullName evidence="5">LTXXQ motif family protein</fullName>
    </recommendedName>
</protein>
<gene>
    <name evidence="3" type="ORF">CR105_15305</name>
</gene>
<evidence type="ECO:0008006" key="5">
    <source>
        <dbReference type="Google" id="ProtNLM"/>
    </source>
</evidence>
<feature type="signal peptide" evidence="2">
    <location>
        <begin position="1"/>
        <end position="23"/>
    </location>
</feature>
<organism evidence="3 4">
    <name type="scientific">Massilia eurypsychrophila</name>
    <dbReference type="NCBI Taxonomy" id="1485217"/>
    <lineage>
        <taxon>Bacteria</taxon>
        <taxon>Pseudomonadati</taxon>
        <taxon>Pseudomonadota</taxon>
        <taxon>Betaproteobacteria</taxon>
        <taxon>Burkholderiales</taxon>
        <taxon>Oxalobacteraceae</taxon>
        <taxon>Telluria group</taxon>
        <taxon>Massilia</taxon>
    </lineage>
</organism>
<feature type="region of interest" description="Disordered" evidence="1">
    <location>
        <begin position="140"/>
        <end position="164"/>
    </location>
</feature>
<dbReference type="EMBL" id="PDOC01000009">
    <property type="protein sequence ID" value="PIL44073.1"/>
    <property type="molecule type" value="Genomic_DNA"/>
</dbReference>
<keyword evidence="4" id="KW-1185">Reference proteome</keyword>
<keyword evidence="2" id="KW-0732">Signal</keyword>
<dbReference type="RefSeq" id="WP_099789613.1">
    <property type="nucleotide sequence ID" value="NZ_JBHLYV010000017.1"/>
</dbReference>